<dbReference type="InterPro" id="IPR013780">
    <property type="entry name" value="Glyco_hydro_b"/>
</dbReference>
<name>A0A5M3MKK5_CONPW</name>
<dbReference type="EMBL" id="JH711580">
    <property type="protein sequence ID" value="EIW79596.1"/>
    <property type="molecule type" value="Genomic_DNA"/>
</dbReference>
<evidence type="ECO:0000256" key="1">
    <source>
        <dbReference type="ARBA" id="ARBA00005641"/>
    </source>
</evidence>
<evidence type="ECO:0000256" key="3">
    <source>
        <dbReference type="ARBA" id="ARBA00023295"/>
    </source>
</evidence>
<dbReference type="OMA" id="NEFIPPW"/>
<dbReference type="GO" id="GO:0050295">
    <property type="term" value="F:steryl-beta-glucosidase activity"/>
    <property type="evidence" value="ECO:0007669"/>
    <property type="project" value="TreeGrafter"/>
</dbReference>
<reference evidence="8" key="1">
    <citation type="journal article" date="2012" name="Science">
        <title>The Paleozoic origin of enzymatic lignin decomposition reconstructed from 31 fungal genomes.</title>
        <authorList>
            <person name="Floudas D."/>
            <person name="Binder M."/>
            <person name="Riley R."/>
            <person name="Barry K."/>
            <person name="Blanchette R.A."/>
            <person name="Henrissat B."/>
            <person name="Martinez A.T."/>
            <person name="Otillar R."/>
            <person name="Spatafora J.W."/>
            <person name="Yadav J.S."/>
            <person name="Aerts A."/>
            <person name="Benoit I."/>
            <person name="Boyd A."/>
            <person name="Carlson A."/>
            <person name="Copeland A."/>
            <person name="Coutinho P.M."/>
            <person name="de Vries R.P."/>
            <person name="Ferreira P."/>
            <person name="Findley K."/>
            <person name="Foster B."/>
            <person name="Gaskell J."/>
            <person name="Glotzer D."/>
            <person name="Gorecki P."/>
            <person name="Heitman J."/>
            <person name="Hesse C."/>
            <person name="Hori C."/>
            <person name="Igarashi K."/>
            <person name="Jurgens J.A."/>
            <person name="Kallen N."/>
            <person name="Kersten P."/>
            <person name="Kohler A."/>
            <person name="Kuees U."/>
            <person name="Kumar T.K.A."/>
            <person name="Kuo A."/>
            <person name="LaButti K."/>
            <person name="Larrondo L.F."/>
            <person name="Lindquist E."/>
            <person name="Ling A."/>
            <person name="Lombard V."/>
            <person name="Lucas S."/>
            <person name="Lundell T."/>
            <person name="Martin R."/>
            <person name="McLaughlin D.J."/>
            <person name="Morgenstern I."/>
            <person name="Morin E."/>
            <person name="Murat C."/>
            <person name="Nagy L.G."/>
            <person name="Nolan M."/>
            <person name="Ohm R.A."/>
            <person name="Patyshakuliyeva A."/>
            <person name="Rokas A."/>
            <person name="Ruiz-Duenas F.J."/>
            <person name="Sabat G."/>
            <person name="Salamov A."/>
            <person name="Samejima M."/>
            <person name="Schmutz J."/>
            <person name="Slot J.C."/>
            <person name="St John F."/>
            <person name="Stenlid J."/>
            <person name="Sun H."/>
            <person name="Sun S."/>
            <person name="Syed K."/>
            <person name="Tsang A."/>
            <person name="Wiebenga A."/>
            <person name="Young D."/>
            <person name="Pisabarro A."/>
            <person name="Eastwood D.C."/>
            <person name="Martin F."/>
            <person name="Cullen D."/>
            <person name="Grigoriev I.V."/>
            <person name="Hibbett D.S."/>
        </authorList>
    </citation>
    <scope>NUCLEOTIDE SEQUENCE [LARGE SCALE GENOMIC DNA]</scope>
    <source>
        <strain evidence="8">RWD-64-598 SS2</strain>
    </source>
</reference>
<dbReference type="GO" id="GO:0005975">
    <property type="term" value="P:carbohydrate metabolic process"/>
    <property type="evidence" value="ECO:0007669"/>
    <property type="project" value="InterPro"/>
</dbReference>
<dbReference type="PANTHER" id="PTHR31308">
    <property type="match status" value="1"/>
</dbReference>
<comment type="caution">
    <text evidence="7">The sequence shown here is derived from an EMBL/GenBank/DDBJ whole genome shotgun (WGS) entry which is preliminary data.</text>
</comment>
<dbReference type="PANTHER" id="PTHR31308:SF5">
    <property type="entry name" value="ERGOSTERYL-BETA-GLUCOSIDASE"/>
    <property type="match status" value="1"/>
</dbReference>
<dbReference type="InterPro" id="IPR052066">
    <property type="entry name" value="Glycosphingolipid_Hydrolases"/>
</dbReference>
<evidence type="ECO:0000256" key="4">
    <source>
        <dbReference type="SAM" id="MobiDB-lite"/>
    </source>
</evidence>
<dbReference type="GeneID" id="19199940"/>
<keyword evidence="5" id="KW-1133">Transmembrane helix</keyword>
<evidence type="ECO:0000259" key="6">
    <source>
        <dbReference type="Pfam" id="PF18564"/>
    </source>
</evidence>
<feature type="compositionally biased region" description="Pro residues" evidence="4">
    <location>
        <begin position="39"/>
        <end position="56"/>
    </location>
</feature>
<dbReference type="Gene3D" id="3.20.20.80">
    <property type="entry name" value="Glycosidases"/>
    <property type="match status" value="2"/>
</dbReference>
<keyword evidence="8" id="KW-1185">Reference proteome</keyword>
<gene>
    <name evidence="7" type="ORF">CONPUDRAFT_125964</name>
</gene>
<evidence type="ECO:0000256" key="5">
    <source>
        <dbReference type="SAM" id="Phobius"/>
    </source>
</evidence>
<proteinExistence type="inferred from homology"/>
<dbReference type="KEGG" id="cput:CONPUDRAFT_125964"/>
<dbReference type="Proteomes" id="UP000053558">
    <property type="component" value="Unassembled WGS sequence"/>
</dbReference>
<evidence type="ECO:0000256" key="2">
    <source>
        <dbReference type="ARBA" id="ARBA00022801"/>
    </source>
</evidence>
<accession>A0A5M3MKK5</accession>
<keyword evidence="5" id="KW-0812">Transmembrane</keyword>
<keyword evidence="5" id="KW-0472">Membrane</keyword>
<dbReference type="InterPro" id="IPR018087">
    <property type="entry name" value="Glyco_hydro_5_CS"/>
</dbReference>
<feature type="region of interest" description="Disordered" evidence="4">
    <location>
        <begin position="691"/>
        <end position="718"/>
    </location>
</feature>
<feature type="compositionally biased region" description="Low complexity" evidence="4">
    <location>
        <begin position="697"/>
        <end position="706"/>
    </location>
</feature>
<dbReference type="PROSITE" id="PS00659">
    <property type="entry name" value="GLYCOSYL_HYDROL_F5"/>
    <property type="match status" value="1"/>
</dbReference>
<feature type="region of interest" description="Disordered" evidence="4">
    <location>
        <begin position="32"/>
        <end position="76"/>
    </location>
</feature>
<feature type="transmembrane region" description="Helical" evidence="5">
    <location>
        <begin position="804"/>
        <end position="821"/>
    </location>
</feature>
<dbReference type="AlphaFoldDB" id="A0A5M3MKK5"/>
<dbReference type="InterPro" id="IPR017853">
    <property type="entry name" value="GH"/>
</dbReference>
<dbReference type="GO" id="GO:1904462">
    <property type="term" value="P:ergosteryl 3-beta-D-glucoside catabolic process"/>
    <property type="evidence" value="ECO:0007669"/>
    <property type="project" value="TreeGrafter"/>
</dbReference>
<evidence type="ECO:0000313" key="7">
    <source>
        <dbReference type="EMBL" id="EIW79596.1"/>
    </source>
</evidence>
<keyword evidence="3" id="KW-0326">Glycosidase</keyword>
<protein>
    <submittedName>
        <fullName evidence="7">Glycoside hydrolase family 5 protein</fullName>
    </submittedName>
</protein>
<dbReference type="InterPro" id="IPR041036">
    <property type="entry name" value="GH5_C"/>
</dbReference>
<dbReference type="RefSeq" id="XP_007769983.1">
    <property type="nucleotide sequence ID" value="XM_007771793.1"/>
</dbReference>
<dbReference type="Pfam" id="PF18564">
    <property type="entry name" value="Glyco_hydro_5_C"/>
    <property type="match status" value="1"/>
</dbReference>
<dbReference type="SUPFAM" id="SSF51445">
    <property type="entry name" value="(Trans)glycosidases"/>
    <property type="match status" value="1"/>
</dbReference>
<evidence type="ECO:0000313" key="8">
    <source>
        <dbReference type="Proteomes" id="UP000053558"/>
    </source>
</evidence>
<sequence length="825" mass="91864">MSYSTSMSDMEGSFVVLHREGSITEHQQPIQPVDHIPEPATPSPAHIEPPPAPQPATHPSLHSGFPGQGSYAHDWSDAATGGGIRRHGRHFVDAYGRVCNLRGVNLSGSSKAPIDHDHETFPTNHRTITFVGRPFPLEEAPEHFARLRRWGLTFIRFLVTWEAVEHEGPGIYDTAYLTYVRSLLTLLPEYGLCGFVCLHQDVWSRYSGGSGAPAWTLEAVGFDLHTLEDAGAAWLLGVKGGGHIEEERGIWPCGYQKLAAATMATCFWGGDVFAPKLKIPMPDGSEKPVQRFLQDAFLDMFDVVAAALSDLPGVIGFELMNEPHRGYIDLPSLHAFDYNTDLHLSHVPSAFQSFLLGAGHPTPVSIWTRSFPMPTRKTSSAILNPHGRSAWRADGPTRGRCVWEAHGVWGWDKVKDEGVVLRESYFKKDPRTGEGVEWYEGFYYPFVRVWAERMRRAGMVGRGKVLVAEPIPNEFCPASWTGENQPPNFVYAPHWYDLNALFAKAFGDFTVNVQGLSRGMFLPKALYWGQQGARDNFSLQIRNIVEAGYKALGEVPCLIGECGIPMDMNRKEAFKSENWHWQYRMMDAMMTALEGALVGFTLWNYNPDNDDTRGDDWNGENFSWFSRRRALPRSLLDLEQTSFTLDNGGRILPAVVRPYAAKTAGVPLRFSYEMNEGAFAYAWAVPAQVDDDGDGAGESSDAPAAGKNGSVGTPPLDGHPPIKAWQTEIYVPAQLTHGRALRVEGLREAEGDRWTHDEARQTLFIVPGAARRCAGARMEVRVRVHPPIRPTFAVNGFWSDFGEMIWSGCVVFVGVFLFFKFKVFA</sequence>
<organism evidence="7 8">
    <name type="scientific">Coniophora puteana (strain RWD-64-598)</name>
    <name type="common">Brown rot fungus</name>
    <dbReference type="NCBI Taxonomy" id="741705"/>
    <lineage>
        <taxon>Eukaryota</taxon>
        <taxon>Fungi</taxon>
        <taxon>Dikarya</taxon>
        <taxon>Basidiomycota</taxon>
        <taxon>Agaricomycotina</taxon>
        <taxon>Agaricomycetes</taxon>
        <taxon>Agaricomycetidae</taxon>
        <taxon>Boletales</taxon>
        <taxon>Coniophorineae</taxon>
        <taxon>Coniophoraceae</taxon>
        <taxon>Coniophora</taxon>
    </lineage>
</organism>
<keyword evidence="2 7" id="KW-0378">Hydrolase</keyword>
<comment type="similarity">
    <text evidence="1">Belongs to the glycosyl hydrolase 5 (cellulase A) family.</text>
</comment>
<dbReference type="Gene3D" id="2.60.40.1180">
    <property type="entry name" value="Golgi alpha-mannosidase II"/>
    <property type="match status" value="1"/>
</dbReference>
<dbReference type="OrthoDB" id="9971853at2759"/>
<feature type="domain" description="Glycoside hydrolase family 5 C-terminal" evidence="6">
    <location>
        <begin position="657"/>
        <end position="780"/>
    </location>
</feature>